<feature type="domain" description="RCK C-terminal" evidence="4">
    <location>
        <begin position="247"/>
        <end position="333"/>
    </location>
</feature>
<dbReference type="RefSeq" id="WP_218113100.1">
    <property type="nucleotide sequence ID" value="NZ_CP065383.1"/>
</dbReference>
<dbReference type="InterPro" id="IPR013099">
    <property type="entry name" value="K_chnl_dom"/>
</dbReference>
<dbReference type="PANTHER" id="PTHR43833:SF9">
    <property type="entry name" value="POTASSIUM CHANNEL PROTEIN YUGO-RELATED"/>
    <property type="match status" value="1"/>
</dbReference>
<evidence type="ECO:0000313" key="5">
    <source>
        <dbReference type="EMBL" id="QPM67931.1"/>
    </source>
</evidence>
<evidence type="ECO:0000313" key="6">
    <source>
        <dbReference type="Proteomes" id="UP000594463"/>
    </source>
</evidence>
<reference evidence="5 6" key="1">
    <citation type="journal article" date="2021" name="Nat. Commun.">
        <title>Isolation of a member of the candidate phylum Atribacteria reveals a unique cell membrane structure.</title>
        <authorList>
            <person name="Taiki K."/>
            <person name="Nobu M.K."/>
            <person name="Kusada H."/>
            <person name="Meng X.-Y."/>
            <person name="Hosoki N."/>
            <person name="Uematsu K."/>
            <person name="Yoshioka H."/>
            <person name="Kamagata Y."/>
            <person name="Tamaki H."/>
        </authorList>
    </citation>
    <scope>NUCLEOTIDE SEQUENCE [LARGE SCALE GENOMIC DNA]</scope>
    <source>
        <strain evidence="5 6">RT761</strain>
    </source>
</reference>
<organism evidence="5 6">
    <name type="scientific">Atribacter laminatus</name>
    <dbReference type="NCBI Taxonomy" id="2847778"/>
    <lineage>
        <taxon>Bacteria</taxon>
        <taxon>Pseudomonadati</taxon>
        <taxon>Atribacterota</taxon>
        <taxon>Atribacteria</taxon>
        <taxon>Atribacterales</taxon>
        <taxon>Atribacteraceae</taxon>
        <taxon>Atribacter</taxon>
    </lineage>
</organism>
<dbReference type="Gene3D" id="1.10.287.70">
    <property type="match status" value="1"/>
</dbReference>
<feature type="domain" description="RCK N-terminal" evidence="3">
    <location>
        <begin position="105"/>
        <end position="223"/>
    </location>
</feature>
<feature type="transmembrane region" description="Helical" evidence="2">
    <location>
        <begin position="6"/>
        <end position="26"/>
    </location>
</feature>
<keyword evidence="2" id="KW-0812">Transmembrane</keyword>
<dbReference type="GO" id="GO:0006813">
    <property type="term" value="P:potassium ion transport"/>
    <property type="evidence" value="ECO:0007669"/>
    <property type="project" value="InterPro"/>
</dbReference>
<dbReference type="Pfam" id="PF02080">
    <property type="entry name" value="TrkA_C"/>
    <property type="match status" value="1"/>
</dbReference>
<evidence type="ECO:0000259" key="4">
    <source>
        <dbReference type="PROSITE" id="PS51202"/>
    </source>
</evidence>
<dbReference type="InterPro" id="IPR036721">
    <property type="entry name" value="RCK_C_sf"/>
</dbReference>
<dbReference type="InterPro" id="IPR050721">
    <property type="entry name" value="Trk_Ktr_HKT_K-transport"/>
</dbReference>
<dbReference type="Proteomes" id="UP000594463">
    <property type="component" value="Chromosome"/>
</dbReference>
<dbReference type="GO" id="GO:0005886">
    <property type="term" value="C:plasma membrane"/>
    <property type="evidence" value="ECO:0007669"/>
    <property type="project" value="UniProtKB-SubCell"/>
</dbReference>
<dbReference type="PROSITE" id="PS51201">
    <property type="entry name" value="RCK_N"/>
    <property type="match status" value="1"/>
</dbReference>
<proteinExistence type="predicted"/>
<dbReference type="InterPro" id="IPR006037">
    <property type="entry name" value="RCK_C"/>
</dbReference>
<keyword evidence="2" id="KW-0472">Membrane</keyword>
<keyword evidence="5" id="KW-0406">Ion transport</keyword>
<dbReference type="PROSITE" id="PS51202">
    <property type="entry name" value="RCK_C"/>
    <property type="match status" value="1"/>
</dbReference>
<dbReference type="Pfam" id="PF02254">
    <property type="entry name" value="TrkA_N"/>
    <property type="match status" value="1"/>
</dbReference>
<dbReference type="SUPFAM" id="SSF116726">
    <property type="entry name" value="TrkA C-terminal domain-like"/>
    <property type="match status" value="1"/>
</dbReference>
<dbReference type="SUPFAM" id="SSF51735">
    <property type="entry name" value="NAD(P)-binding Rossmann-fold domains"/>
    <property type="match status" value="1"/>
</dbReference>
<accession>A0A7T1AL47</accession>
<dbReference type="PANTHER" id="PTHR43833">
    <property type="entry name" value="POTASSIUM CHANNEL PROTEIN 2-RELATED-RELATED"/>
    <property type="match status" value="1"/>
</dbReference>
<evidence type="ECO:0000256" key="1">
    <source>
        <dbReference type="ARBA" id="ARBA00004651"/>
    </source>
</evidence>
<dbReference type="KEGG" id="alam:RT761_01144"/>
<evidence type="ECO:0000259" key="3">
    <source>
        <dbReference type="PROSITE" id="PS51201"/>
    </source>
</evidence>
<dbReference type="Gene3D" id="3.30.70.1450">
    <property type="entry name" value="Regulator of K+ conductance, C-terminal domain"/>
    <property type="match status" value="1"/>
</dbReference>
<sequence>MELRLIAILLLTIGMIFGGVIGYHIIEGWRFLDSLYMTIITITTVGFQEVYPLSSNGRIFTIALIITGVFIVTLTISYIVTLLAEGQLGQYLKRREIKLELKKVENHYIICGCGVIGEEVLAEFDKIHEKIVLIEEDQSVLDEILRIFPNILFIKGNATREEILREAGIEKAKALLAVAESDEENVYIILTARYINPHLRIVARAIASDAIEIMKRAGANYVLCPQKIGALRMASAALRPQVTSLLDVILKSETLNLTLDEVEVQSNSPMVNKKLKELDLPKKIGLIVVAIKPHGSPIFSFNPSIETEIEAHDVIIALGRVHQFTELHQMASGSIMK</sequence>
<keyword evidence="5" id="KW-0813">Transport</keyword>
<dbReference type="InterPro" id="IPR003148">
    <property type="entry name" value="RCK_N"/>
</dbReference>
<name>A0A7T1AL47_ATRLM</name>
<keyword evidence="6" id="KW-1185">Reference proteome</keyword>
<dbReference type="Pfam" id="PF07885">
    <property type="entry name" value="Ion_trans_2"/>
    <property type="match status" value="1"/>
</dbReference>
<comment type="subcellular location">
    <subcellularLocation>
        <location evidence="1">Cell membrane</location>
        <topology evidence="1">Multi-pass membrane protein</topology>
    </subcellularLocation>
</comment>
<dbReference type="EMBL" id="CP065383">
    <property type="protein sequence ID" value="QPM67931.1"/>
    <property type="molecule type" value="Genomic_DNA"/>
</dbReference>
<dbReference type="GO" id="GO:0008324">
    <property type="term" value="F:monoatomic cation transmembrane transporter activity"/>
    <property type="evidence" value="ECO:0007669"/>
    <property type="project" value="InterPro"/>
</dbReference>
<dbReference type="InterPro" id="IPR036291">
    <property type="entry name" value="NAD(P)-bd_dom_sf"/>
</dbReference>
<protein>
    <submittedName>
        <fullName evidence="5">Voltage-gated potassium channel Kch</fullName>
    </submittedName>
</protein>
<feature type="transmembrane region" description="Helical" evidence="2">
    <location>
        <begin position="35"/>
        <end position="53"/>
    </location>
</feature>
<evidence type="ECO:0000256" key="2">
    <source>
        <dbReference type="SAM" id="Phobius"/>
    </source>
</evidence>
<dbReference type="AlphaFoldDB" id="A0A7T1AL47"/>
<dbReference type="SUPFAM" id="SSF81324">
    <property type="entry name" value="Voltage-gated potassium channels"/>
    <property type="match status" value="1"/>
</dbReference>
<keyword evidence="2" id="KW-1133">Transmembrane helix</keyword>
<dbReference type="Gene3D" id="3.40.50.720">
    <property type="entry name" value="NAD(P)-binding Rossmann-like Domain"/>
    <property type="match status" value="1"/>
</dbReference>
<keyword evidence="5" id="KW-0407">Ion channel</keyword>
<gene>
    <name evidence="5" type="primary">kch</name>
    <name evidence="5" type="ORF">RT761_01144</name>
</gene>
<feature type="transmembrane region" description="Helical" evidence="2">
    <location>
        <begin position="59"/>
        <end position="84"/>
    </location>
</feature>